<gene>
    <name evidence="7" type="ORF">SAMN05444168_5946</name>
</gene>
<dbReference type="EMBL" id="FSRM01000002">
    <property type="protein sequence ID" value="SIO51204.1"/>
    <property type="molecule type" value="Genomic_DNA"/>
</dbReference>
<dbReference type="InterPro" id="IPR011042">
    <property type="entry name" value="6-blade_b-propeller_TolB-like"/>
</dbReference>
<evidence type="ECO:0000256" key="3">
    <source>
        <dbReference type="ARBA" id="ARBA00023004"/>
    </source>
</evidence>
<dbReference type="Gene3D" id="2.120.10.30">
    <property type="entry name" value="TolB, C-terminal domain"/>
    <property type="match status" value="1"/>
</dbReference>
<dbReference type="InterPro" id="IPR011041">
    <property type="entry name" value="Quinoprot_gluc/sorb_DH_b-prop"/>
</dbReference>
<dbReference type="Gene3D" id="1.10.760.10">
    <property type="entry name" value="Cytochrome c-like domain"/>
    <property type="match status" value="1"/>
</dbReference>
<dbReference type="PANTHER" id="PTHR19328">
    <property type="entry name" value="HEDGEHOG-INTERACTING PROTEIN"/>
    <property type="match status" value="1"/>
</dbReference>
<dbReference type="GO" id="GO:0046872">
    <property type="term" value="F:metal ion binding"/>
    <property type="evidence" value="ECO:0007669"/>
    <property type="project" value="UniProtKB-KW"/>
</dbReference>
<dbReference type="InterPro" id="IPR036909">
    <property type="entry name" value="Cyt_c-like_dom_sf"/>
</dbReference>
<evidence type="ECO:0000256" key="1">
    <source>
        <dbReference type="ARBA" id="ARBA00022617"/>
    </source>
</evidence>
<evidence type="ECO:0000256" key="4">
    <source>
        <dbReference type="PROSITE-ProRule" id="PRU00433"/>
    </source>
</evidence>
<dbReference type="Pfam" id="PF22807">
    <property type="entry name" value="TrAA12"/>
    <property type="match status" value="2"/>
</dbReference>
<proteinExistence type="predicted"/>
<dbReference type="PROSITE" id="PS51007">
    <property type="entry name" value="CYTC"/>
    <property type="match status" value="1"/>
</dbReference>
<evidence type="ECO:0000313" key="8">
    <source>
        <dbReference type="Proteomes" id="UP000184693"/>
    </source>
</evidence>
<organism evidence="7 8">
    <name type="scientific">Paraburkholderia phenazinium</name>
    <dbReference type="NCBI Taxonomy" id="60549"/>
    <lineage>
        <taxon>Bacteria</taxon>
        <taxon>Pseudomonadati</taxon>
        <taxon>Pseudomonadota</taxon>
        <taxon>Betaproteobacteria</taxon>
        <taxon>Burkholderiales</taxon>
        <taxon>Burkholderiaceae</taxon>
        <taxon>Paraburkholderia</taxon>
    </lineage>
</organism>
<reference evidence="7 8" key="1">
    <citation type="submission" date="2016-11" db="EMBL/GenBank/DDBJ databases">
        <authorList>
            <person name="Jaros S."/>
            <person name="Januszkiewicz K."/>
            <person name="Wedrychowicz H."/>
        </authorList>
    </citation>
    <scope>NUCLEOTIDE SEQUENCE [LARGE SCALE GENOMIC DNA]</scope>
    <source>
        <strain evidence="7 8">GAS86</strain>
    </source>
</reference>
<keyword evidence="1 4" id="KW-0349">Heme</keyword>
<keyword evidence="3 4" id="KW-0408">Iron</keyword>
<dbReference type="InterPro" id="IPR009056">
    <property type="entry name" value="Cyt_c-like_dom"/>
</dbReference>
<dbReference type="InterPro" id="IPR054539">
    <property type="entry name" value="Beta-prop_PDH"/>
</dbReference>
<sequence>MLSMPHRRSNTAGHGMLSMRPLPRALLVSMVFAGLGVAGEAAAQVPPAGNASQGKVFFQQNCAMCHADTLGPGNLPIMGQGPSLVGVFGRRAGSVPNFSFTNALSGSGLTWDSATLEHFLLNPAAAVPGTTMPISVDDSSDRSNVIAYLSTLKQPAQVSSTANTGSGASPETDPGDWRHAAPGVEHHFTVADLPAPYKTTSSGNSPRVVAQPANASLSVPAGFKVQLFATGLSDPRIVRVAPNGDIFVAETAENRIRVLRAADGAQAPSDNQIFADGLDQPFGIAFYPPGNHPQWIYVANNNSVVRFPYRSGDLKVSGAAQVIVPRLTESHGGHSTRDVAFSLDGKRMFITVGSGSNVAEGMSKKSPEEIARWDSQHGQGAGWDAETNRADILVTDPEGHEALHTFATGIRNGVGIAVDPDTGELWTATNERDGLGDDLVPDYVTRVKAGGFYGWPWYYMGNHEDPRHAGERPDLAGKTITPDVLLQSHSAPLEMCFYTAKTGAAAFPAEYRGDVFVASHGSWNRSSRTGYKVMRVRLEHGVPTGTYEDFLTGFVVNNRSVWGRPVGVAVAHDGALLVTEDGNGTVWRVSYAGAP</sequence>
<dbReference type="SUPFAM" id="SSF50952">
    <property type="entry name" value="Soluble quinoprotein glucose dehydrogenase"/>
    <property type="match status" value="1"/>
</dbReference>
<evidence type="ECO:0000313" key="7">
    <source>
        <dbReference type="EMBL" id="SIO51204.1"/>
    </source>
</evidence>
<accession>A0A1N6K3N3</accession>
<dbReference type="GO" id="GO:0009055">
    <property type="term" value="F:electron transfer activity"/>
    <property type="evidence" value="ECO:0007669"/>
    <property type="project" value="InterPro"/>
</dbReference>
<evidence type="ECO:0000256" key="5">
    <source>
        <dbReference type="SAM" id="MobiDB-lite"/>
    </source>
</evidence>
<evidence type="ECO:0000256" key="2">
    <source>
        <dbReference type="ARBA" id="ARBA00022723"/>
    </source>
</evidence>
<dbReference type="AlphaFoldDB" id="A0A1N6K3N3"/>
<dbReference type="PANTHER" id="PTHR19328:SF53">
    <property type="entry name" value="MEMBRANE PROTEIN"/>
    <property type="match status" value="1"/>
</dbReference>
<evidence type="ECO:0000259" key="6">
    <source>
        <dbReference type="PROSITE" id="PS51007"/>
    </source>
</evidence>
<name>A0A1N6K3N3_9BURK</name>
<dbReference type="SUPFAM" id="SSF46626">
    <property type="entry name" value="Cytochrome c"/>
    <property type="match status" value="1"/>
</dbReference>
<dbReference type="OrthoDB" id="9770043at2"/>
<dbReference type="Proteomes" id="UP000184693">
    <property type="component" value="Unassembled WGS sequence"/>
</dbReference>
<dbReference type="GO" id="GO:0020037">
    <property type="term" value="F:heme binding"/>
    <property type="evidence" value="ECO:0007669"/>
    <property type="project" value="InterPro"/>
</dbReference>
<keyword evidence="2 4" id="KW-0479">Metal-binding</keyword>
<feature type="domain" description="Cytochrome c" evidence="6">
    <location>
        <begin position="49"/>
        <end position="153"/>
    </location>
</feature>
<feature type="region of interest" description="Disordered" evidence="5">
    <location>
        <begin position="157"/>
        <end position="181"/>
    </location>
</feature>
<feature type="compositionally biased region" description="Polar residues" evidence="5">
    <location>
        <begin position="157"/>
        <end position="169"/>
    </location>
</feature>
<protein>
    <submittedName>
        <fullName evidence="7">Glucose/arabinose dehydrogenase, beta-propeller fold</fullName>
    </submittedName>
</protein>